<evidence type="ECO:0000256" key="1">
    <source>
        <dbReference type="SAM" id="MobiDB-lite"/>
    </source>
</evidence>
<dbReference type="Proteomes" id="UP000481252">
    <property type="component" value="Unassembled WGS sequence"/>
</dbReference>
<feature type="compositionally biased region" description="Basic and acidic residues" evidence="1">
    <location>
        <begin position="17"/>
        <end position="33"/>
    </location>
</feature>
<evidence type="ECO:0008006" key="4">
    <source>
        <dbReference type="Google" id="ProtNLM"/>
    </source>
</evidence>
<evidence type="ECO:0000313" key="3">
    <source>
        <dbReference type="Proteomes" id="UP000481252"/>
    </source>
</evidence>
<organism evidence="2 3">
    <name type="scientific">Mesorhizobium zhangyense</name>
    <dbReference type="NCBI Taxonomy" id="1776730"/>
    <lineage>
        <taxon>Bacteria</taxon>
        <taxon>Pseudomonadati</taxon>
        <taxon>Pseudomonadota</taxon>
        <taxon>Alphaproteobacteria</taxon>
        <taxon>Hyphomicrobiales</taxon>
        <taxon>Phyllobacteriaceae</taxon>
        <taxon>Mesorhizobium</taxon>
    </lineage>
</organism>
<reference evidence="2 3" key="1">
    <citation type="submission" date="2020-02" db="EMBL/GenBank/DDBJ databases">
        <title>Genome sequence of the type strain CGMCC 1.15528 of Mesorhizobium zhangyense.</title>
        <authorList>
            <person name="Gao J."/>
            <person name="Sun J."/>
        </authorList>
    </citation>
    <scope>NUCLEOTIDE SEQUENCE [LARGE SCALE GENOMIC DNA]</scope>
    <source>
        <strain evidence="2 3">CGMCC 1.15528</strain>
    </source>
</reference>
<sequence length="127" mass="13560">MARPRKPTATLELKGAFKKDPARGKARANEPKVDAPVGAPPNCMPQEASTLWNELATHGTWLTGADRLLLEIACRLFADFRSGILDGGGISKLITALSKLGFSPTDRSKVGAPGGKEPEDDPFAEFK</sequence>
<feature type="region of interest" description="Disordered" evidence="1">
    <location>
        <begin position="102"/>
        <end position="127"/>
    </location>
</feature>
<dbReference type="EMBL" id="JAAKZG010000023">
    <property type="protein sequence ID" value="NGN44975.1"/>
    <property type="molecule type" value="Genomic_DNA"/>
</dbReference>
<protein>
    <recommendedName>
        <fullName evidence="4">P27 family phage terminase small subunit</fullName>
    </recommendedName>
</protein>
<proteinExistence type="predicted"/>
<gene>
    <name evidence="2" type="ORF">G6N74_28365</name>
</gene>
<feature type="region of interest" description="Disordered" evidence="1">
    <location>
        <begin position="17"/>
        <end position="41"/>
    </location>
</feature>
<feature type="compositionally biased region" description="Acidic residues" evidence="1">
    <location>
        <begin position="118"/>
        <end position="127"/>
    </location>
</feature>
<accession>A0A7C9RBV1</accession>
<dbReference type="AlphaFoldDB" id="A0A7C9RBV1"/>
<comment type="caution">
    <text evidence="2">The sequence shown here is derived from an EMBL/GenBank/DDBJ whole genome shotgun (WGS) entry which is preliminary data.</text>
</comment>
<name>A0A7C9RBV1_9HYPH</name>
<evidence type="ECO:0000313" key="2">
    <source>
        <dbReference type="EMBL" id="NGN44975.1"/>
    </source>
</evidence>
<dbReference type="RefSeq" id="WP_165121351.1">
    <property type="nucleotide sequence ID" value="NZ_JAAKZG010000023.1"/>
</dbReference>
<keyword evidence="3" id="KW-1185">Reference proteome</keyword>